<evidence type="ECO:0000256" key="1">
    <source>
        <dbReference type="ARBA" id="ARBA00007320"/>
    </source>
</evidence>
<feature type="domain" description="Large ribosomal subunit protein uL15/eL18" evidence="7">
    <location>
        <begin position="77"/>
        <end position="148"/>
    </location>
</feature>
<dbReference type="Proteomes" id="UP000243588">
    <property type="component" value="Unassembled WGS sequence"/>
</dbReference>
<dbReference type="GO" id="GO:0006412">
    <property type="term" value="P:translation"/>
    <property type="evidence" value="ECO:0007669"/>
    <property type="project" value="UniProtKB-UniRule"/>
</dbReference>
<dbReference type="AlphaFoldDB" id="A0A1G8GEJ1"/>
<evidence type="ECO:0000259" key="7">
    <source>
        <dbReference type="Pfam" id="PF00828"/>
    </source>
</evidence>
<dbReference type="InterPro" id="IPR036227">
    <property type="entry name" value="Ribosomal_uL15/eL18_sf"/>
</dbReference>
<name>A0A1G8GEJ1_9FLAO</name>
<dbReference type="InterPro" id="IPR005749">
    <property type="entry name" value="Ribosomal_uL15_bac-type"/>
</dbReference>
<dbReference type="RefSeq" id="WP_090410232.1">
    <property type="nucleotide sequence ID" value="NZ_CP047050.1"/>
</dbReference>
<evidence type="ECO:0000256" key="2">
    <source>
        <dbReference type="ARBA" id="ARBA00022980"/>
    </source>
</evidence>
<keyword evidence="3 4" id="KW-0687">Ribonucleoprotein</keyword>
<dbReference type="GO" id="GO:0003735">
    <property type="term" value="F:structural constituent of ribosome"/>
    <property type="evidence" value="ECO:0007669"/>
    <property type="project" value="InterPro"/>
</dbReference>
<comment type="function">
    <text evidence="4">Binds to the 23S rRNA.</text>
</comment>
<sequence>MNLSNLQPANGSVHNQNKRVGRGEGSGKGGTSTKGHKGAKSRSGYSKKIGFEGGQMPLQRRVPKFGFKNINRVEYDVINLEKLQSLVDSGVITDTVDFALLVELGLTSKNSLVKVLGRGEIKAKLKVSAHKFSASAIEAIEAAGGEIVKL</sequence>
<organism evidence="8 9">
    <name type="scientific">Myroides phaeus</name>
    <dbReference type="NCBI Taxonomy" id="702745"/>
    <lineage>
        <taxon>Bacteria</taxon>
        <taxon>Pseudomonadati</taxon>
        <taxon>Bacteroidota</taxon>
        <taxon>Flavobacteriia</taxon>
        <taxon>Flavobacteriales</taxon>
        <taxon>Flavobacteriaceae</taxon>
        <taxon>Myroides</taxon>
    </lineage>
</organism>
<dbReference type="OrthoDB" id="9810293at2"/>
<dbReference type="SUPFAM" id="SSF52080">
    <property type="entry name" value="Ribosomal proteins L15p and L18e"/>
    <property type="match status" value="1"/>
</dbReference>
<reference evidence="9" key="1">
    <citation type="submission" date="2016-10" db="EMBL/GenBank/DDBJ databases">
        <authorList>
            <person name="Varghese N."/>
            <person name="Submissions S."/>
        </authorList>
    </citation>
    <scope>NUCLEOTIDE SEQUENCE [LARGE SCALE GENOMIC DNA]</scope>
    <source>
        <strain evidence="9">DSM 23313</strain>
    </source>
</reference>
<keyword evidence="4" id="KW-0694">RNA-binding</keyword>
<dbReference type="GO" id="GO:0022625">
    <property type="term" value="C:cytosolic large ribosomal subunit"/>
    <property type="evidence" value="ECO:0007669"/>
    <property type="project" value="TreeGrafter"/>
</dbReference>
<evidence type="ECO:0000256" key="5">
    <source>
        <dbReference type="RuleBase" id="RU003888"/>
    </source>
</evidence>
<dbReference type="PANTHER" id="PTHR12934">
    <property type="entry name" value="50S RIBOSOMAL PROTEIN L15"/>
    <property type="match status" value="1"/>
</dbReference>
<protein>
    <recommendedName>
        <fullName evidence="4">Large ribosomal subunit protein uL15</fullName>
    </recommendedName>
</protein>
<dbReference type="InterPro" id="IPR021131">
    <property type="entry name" value="Ribosomal_uL15/eL18"/>
</dbReference>
<dbReference type="GO" id="GO:0019843">
    <property type="term" value="F:rRNA binding"/>
    <property type="evidence" value="ECO:0007669"/>
    <property type="project" value="UniProtKB-UniRule"/>
</dbReference>
<comment type="similarity">
    <text evidence="1 4 5">Belongs to the universal ribosomal protein uL15 family.</text>
</comment>
<evidence type="ECO:0000256" key="6">
    <source>
        <dbReference type="SAM" id="MobiDB-lite"/>
    </source>
</evidence>
<keyword evidence="9" id="KW-1185">Reference proteome</keyword>
<dbReference type="PROSITE" id="PS00475">
    <property type="entry name" value="RIBOSOMAL_L15"/>
    <property type="match status" value="1"/>
</dbReference>
<dbReference type="InterPro" id="IPR001196">
    <property type="entry name" value="Ribosomal_uL15_CS"/>
</dbReference>
<evidence type="ECO:0000313" key="8">
    <source>
        <dbReference type="EMBL" id="SDH92824.1"/>
    </source>
</evidence>
<dbReference type="NCBIfam" id="TIGR01071">
    <property type="entry name" value="rplO_bact"/>
    <property type="match status" value="1"/>
</dbReference>
<dbReference type="EMBL" id="FNDQ01000026">
    <property type="protein sequence ID" value="SDH92824.1"/>
    <property type="molecule type" value="Genomic_DNA"/>
</dbReference>
<comment type="subunit">
    <text evidence="4">Part of the 50S ribosomal subunit.</text>
</comment>
<dbReference type="Pfam" id="PF00828">
    <property type="entry name" value="Ribosomal_L27A"/>
    <property type="match status" value="1"/>
</dbReference>
<proteinExistence type="inferred from homology"/>
<accession>A0A1G8GEJ1</accession>
<evidence type="ECO:0000313" key="9">
    <source>
        <dbReference type="Proteomes" id="UP000243588"/>
    </source>
</evidence>
<feature type="compositionally biased region" description="Polar residues" evidence="6">
    <location>
        <begin position="1"/>
        <end position="15"/>
    </location>
</feature>
<dbReference type="PANTHER" id="PTHR12934:SF11">
    <property type="entry name" value="LARGE RIBOSOMAL SUBUNIT PROTEIN UL15M"/>
    <property type="match status" value="1"/>
</dbReference>
<gene>
    <name evidence="4" type="primary">rplO</name>
    <name evidence="8" type="ORF">SAMN05421818_12628</name>
</gene>
<dbReference type="STRING" id="702745.SAMN05421818_12628"/>
<keyword evidence="2 4" id="KW-0689">Ribosomal protein</keyword>
<feature type="region of interest" description="Disordered" evidence="6">
    <location>
        <begin position="1"/>
        <end position="51"/>
    </location>
</feature>
<dbReference type="InterPro" id="IPR030878">
    <property type="entry name" value="Ribosomal_uL15"/>
</dbReference>
<evidence type="ECO:0000256" key="4">
    <source>
        <dbReference type="HAMAP-Rule" id="MF_01341"/>
    </source>
</evidence>
<keyword evidence="4" id="KW-0699">rRNA-binding</keyword>
<dbReference type="Gene3D" id="3.100.10.10">
    <property type="match status" value="1"/>
</dbReference>
<dbReference type="HAMAP" id="MF_01341">
    <property type="entry name" value="Ribosomal_uL15"/>
    <property type="match status" value="1"/>
</dbReference>
<evidence type="ECO:0000256" key="3">
    <source>
        <dbReference type="ARBA" id="ARBA00023274"/>
    </source>
</evidence>
<feature type="compositionally biased region" description="Gly residues" evidence="6">
    <location>
        <begin position="23"/>
        <end position="32"/>
    </location>
</feature>